<organism evidence="2 3">
    <name type="scientific">Mycena metata</name>
    <dbReference type="NCBI Taxonomy" id="1033252"/>
    <lineage>
        <taxon>Eukaryota</taxon>
        <taxon>Fungi</taxon>
        <taxon>Dikarya</taxon>
        <taxon>Basidiomycota</taxon>
        <taxon>Agaricomycotina</taxon>
        <taxon>Agaricomycetes</taxon>
        <taxon>Agaricomycetidae</taxon>
        <taxon>Agaricales</taxon>
        <taxon>Marasmiineae</taxon>
        <taxon>Mycenaceae</taxon>
        <taxon>Mycena</taxon>
    </lineage>
</organism>
<proteinExistence type="predicted"/>
<evidence type="ECO:0000313" key="3">
    <source>
        <dbReference type="Proteomes" id="UP001215598"/>
    </source>
</evidence>
<reference evidence="2" key="1">
    <citation type="submission" date="2023-03" db="EMBL/GenBank/DDBJ databases">
        <title>Massive genome expansion in bonnet fungi (Mycena s.s.) driven by repeated elements and novel gene families across ecological guilds.</title>
        <authorList>
            <consortium name="Lawrence Berkeley National Laboratory"/>
            <person name="Harder C.B."/>
            <person name="Miyauchi S."/>
            <person name="Viragh M."/>
            <person name="Kuo A."/>
            <person name="Thoen E."/>
            <person name="Andreopoulos B."/>
            <person name="Lu D."/>
            <person name="Skrede I."/>
            <person name="Drula E."/>
            <person name="Henrissat B."/>
            <person name="Morin E."/>
            <person name="Kohler A."/>
            <person name="Barry K."/>
            <person name="LaButti K."/>
            <person name="Morin E."/>
            <person name="Salamov A."/>
            <person name="Lipzen A."/>
            <person name="Mereny Z."/>
            <person name="Hegedus B."/>
            <person name="Baldrian P."/>
            <person name="Stursova M."/>
            <person name="Weitz H."/>
            <person name="Taylor A."/>
            <person name="Grigoriev I.V."/>
            <person name="Nagy L.G."/>
            <person name="Martin F."/>
            <person name="Kauserud H."/>
        </authorList>
    </citation>
    <scope>NUCLEOTIDE SEQUENCE</scope>
    <source>
        <strain evidence="2">CBHHK182m</strain>
    </source>
</reference>
<dbReference type="Pfam" id="PF18803">
    <property type="entry name" value="CxC2"/>
    <property type="match status" value="1"/>
</dbReference>
<keyword evidence="3" id="KW-1185">Reference proteome</keyword>
<feature type="domain" description="CxC2-like cysteine cluster KDZ transposase-associated" evidence="1">
    <location>
        <begin position="70"/>
        <end position="180"/>
    </location>
</feature>
<evidence type="ECO:0000259" key="1">
    <source>
        <dbReference type="Pfam" id="PF18803"/>
    </source>
</evidence>
<comment type="caution">
    <text evidence="2">The sequence shown here is derived from an EMBL/GenBank/DDBJ whole genome shotgun (WGS) entry which is preliminary data.</text>
</comment>
<evidence type="ECO:0000313" key="2">
    <source>
        <dbReference type="EMBL" id="KAJ7691073.1"/>
    </source>
</evidence>
<protein>
    <recommendedName>
        <fullName evidence="1">CxC2-like cysteine cluster KDZ transposase-associated domain-containing protein</fullName>
    </recommendedName>
</protein>
<accession>A0AAD7DGJ2</accession>
<dbReference type="InterPro" id="IPR041457">
    <property type="entry name" value="CxC2_KDZ-assoc"/>
</dbReference>
<dbReference type="Proteomes" id="UP001215598">
    <property type="component" value="Unassembled WGS sequence"/>
</dbReference>
<gene>
    <name evidence="2" type="ORF">B0H16DRAFT_1353442</name>
</gene>
<sequence length="201" mass="22716">MFASEYIRLHGRGGANIDSCPGCGSAGPKIRCRDCLGGALHCESCCVSRHAENPLHRRWMDSGFFTKISLASLGLRVQLGHQVGDPCEAPERGHKEFVVLHTNGIHDVRVDFCGAGCRSAVQAGPPEVQLLRARWFPATHEKPRTCTTIDLLDQFREETLQAKTTMYDAYRVLERLTNNVRVKPPDRYHEWLRMCREHSFL</sequence>
<name>A0AAD7DGJ2_9AGAR</name>
<feature type="non-terminal residue" evidence="2">
    <location>
        <position position="1"/>
    </location>
</feature>
<dbReference type="AlphaFoldDB" id="A0AAD7DGJ2"/>
<dbReference type="EMBL" id="JARKIB010000818">
    <property type="protein sequence ID" value="KAJ7691073.1"/>
    <property type="molecule type" value="Genomic_DNA"/>
</dbReference>